<reference evidence="1" key="1">
    <citation type="submission" date="2020-02" db="EMBL/GenBank/DDBJ databases">
        <authorList>
            <person name="Meier V. D."/>
        </authorList>
    </citation>
    <scope>NUCLEOTIDE SEQUENCE</scope>
    <source>
        <strain evidence="1">AVDCRST_MAG36</strain>
    </source>
</reference>
<evidence type="ECO:0000313" key="1">
    <source>
        <dbReference type="EMBL" id="CAA9361233.1"/>
    </source>
</evidence>
<dbReference type="SUPFAM" id="SSF54593">
    <property type="entry name" value="Glyoxalase/Bleomycin resistance protein/Dihydroxybiphenyl dioxygenase"/>
    <property type="match status" value="1"/>
</dbReference>
<dbReference type="EMBL" id="CADCUH010000171">
    <property type="protein sequence ID" value="CAA9361233.1"/>
    <property type="molecule type" value="Genomic_DNA"/>
</dbReference>
<name>A0A6J4MJE4_9ACTN</name>
<evidence type="ECO:0008006" key="2">
    <source>
        <dbReference type="Google" id="ProtNLM"/>
    </source>
</evidence>
<sequence>MTAPAPYVHLAGTAQEALTFYGATFGCRVQLHSFAELGRTDGPVDAVAHGYLTDGPVTLFAADVAGDEPALQCQGLQLSLLGTVAPPVLRQWFAALAEGGTVVDDLQQRPWGAWDGQVVDRFGLHWLIGYEDADG</sequence>
<dbReference type="PANTHER" id="PTHR33990">
    <property type="entry name" value="PROTEIN YJDN-RELATED"/>
    <property type="match status" value="1"/>
</dbReference>
<dbReference type="Gene3D" id="3.10.180.10">
    <property type="entry name" value="2,3-Dihydroxybiphenyl 1,2-Dioxygenase, domain 1"/>
    <property type="match status" value="1"/>
</dbReference>
<dbReference type="InterPro" id="IPR029068">
    <property type="entry name" value="Glyas_Bleomycin-R_OHBP_Dase"/>
</dbReference>
<protein>
    <recommendedName>
        <fullName evidence="2">PhnB protein DNA binding 3-demethylubiquinone-9 3-methyltransferase domain protein</fullName>
    </recommendedName>
</protein>
<organism evidence="1">
    <name type="scientific">uncultured Nocardioidaceae bacterium</name>
    <dbReference type="NCBI Taxonomy" id="253824"/>
    <lineage>
        <taxon>Bacteria</taxon>
        <taxon>Bacillati</taxon>
        <taxon>Actinomycetota</taxon>
        <taxon>Actinomycetes</taxon>
        <taxon>Propionibacteriales</taxon>
        <taxon>Nocardioidaceae</taxon>
        <taxon>environmental samples</taxon>
    </lineage>
</organism>
<dbReference type="PANTHER" id="PTHR33990:SF1">
    <property type="entry name" value="PROTEIN YJDN"/>
    <property type="match status" value="1"/>
</dbReference>
<dbReference type="AlphaFoldDB" id="A0A6J4MJE4"/>
<accession>A0A6J4MJE4</accession>
<gene>
    <name evidence="1" type="ORF">AVDCRST_MAG36-2658</name>
</gene>
<proteinExistence type="predicted"/>